<evidence type="ECO:0000313" key="20">
    <source>
        <dbReference type="EMBL" id="CCX15587.1"/>
    </source>
</evidence>
<keyword evidence="7" id="KW-0132">Cell division</keyword>
<accession>U4L9B5</accession>
<gene>
    <name evidence="20" type="ORF">PCON_01968</name>
</gene>
<evidence type="ECO:0000256" key="5">
    <source>
        <dbReference type="ARBA" id="ARBA00022454"/>
    </source>
</evidence>
<keyword evidence="13" id="KW-0206">Cytoskeleton</keyword>
<dbReference type="GO" id="GO:0005876">
    <property type="term" value="C:spindle microtubule"/>
    <property type="evidence" value="ECO:0007669"/>
    <property type="project" value="InterPro"/>
</dbReference>
<evidence type="ECO:0000256" key="19">
    <source>
        <dbReference type="SAM" id="Coils"/>
    </source>
</evidence>
<evidence type="ECO:0000256" key="1">
    <source>
        <dbReference type="ARBA" id="ARBA00004123"/>
    </source>
</evidence>
<keyword evidence="9" id="KW-0498">Mitosis</keyword>
<keyword evidence="16" id="KW-0137">Centromere</keyword>
<dbReference type="eggNOG" id="ENOG502SCS2">
    <property type="taxonomic scope" value="Eukaryota"/>
</dbReference>
<evidence type="ECO:0000256" key="17">
    <source>
        <dbReference type="ARBA" id="ARBA00044112"/>
    </source>
</evidence>
<evidence type="ECO:0000256" key="18">
    <source>
        <dbReference type="ARBA" id="ARBA00044346"/>
    </source>
</evidence>
<protein>
    <recommendedName>
        <fullName evidence="17">DASH complex subunit SPC34</fullName>
    </recommendedName>
    <alternativeName>
        <fullName evidence="18">Outer kinetochore protein SPC34</fullName>
    </alternativeName>
</protein>
<dbReference type="GO" id="GO:0008608">
    <property type="term" value="P:attachment of spindle microtubules to kinetochore"/>
    <property type="evidence" value="ECO:0007669"/>
    <property type="project" value="InterPro"/>
</dbReference>
<evidence type="ECO:0000256" key="7">
    <source>
        <dbReference type="ARBA" id="ARBA00022618"/>
    </source>
</evidence>
<keyword evidence="21" id="KW-1185">Reference proteome</keyword>
<feature type="coiled-coil region" evidence="19">
    <location>
        <begin position="196"/>
        <end position="223"/>
    </location>
</feature>
<keyword evidence="11" id="KW-0995">Kinetochore</keyword>
<dbReference type="OrthoDB" id="10016597at2759"/>
<comment type="similarity">
    <text evidence="4">Belongs to the DASH complex SPC34 family.</text>
</comment>
<evidence type="ECO:0000256" key="11">
    <source>
        <dbReference type="ARBA" id="ARBA00022838"/>
    </source>
</evidence>
<comment type="subcellular location">
    <subcellularLocation>
        <location evidence="3">Chromosome</location>
        <location evidence="3">Centromere</location>
        <location evidence="3">Kinetochore</location>
    </subcellularLocation>
    <subcellularLocation>
        <location evidence="2">Cytoplasm</location>
        <location evidence="2">Cytoskeleton</location>
        <location evidence="2">Spindle</location>
    </subcellularLocation>
    <subcellularLocation>
        <location evidence="1">Nucleus</location>
    </subcellularLocation>
</comment>
<evidence type="ECO:0000256" key="16">
    <source>
        <dbReference type="ARBA" id="ARBA00023328"/>
    </source>
</evidence>
<evidence type="ECO:0000256" key="12">
    <source>
        <dbReference type="ARBA" id="ARBA00023054"/>
    </source>
</evidence>
<evidence type="ECO:0000313" key="21">
    <source>
        <dbReference type="Proteomes" id="UP000018144"/>
    </source>
</evidence>
<evidence type="ECO:0000256" key="3">
    <source>
        <dbReference type="ARBA" id="ARBA00004629"/>
    </source>
</evidence>
<keyword evidence="8" id="KW-0493">Microtubule</keyword>
<proteinExistence type="inferred from homology"/>
<dbReference type="InterPro" id="IPR013966">
    <property type="entry name" value="Spc34"/>
</dbReference>
<evidence type="ECO:0000256" key="15">
    <source>
        <dbReference type="ARBA" id="ARBA00023306"/>
    </source>
</evidence>
<keyword evidence="14" id="KW-0539">Nucleus</keyword>
<keyword evidence="10" id="KW-0159">Chromosome partition</keyword>
<keyword evidence="12 19" id="KW-0175">Coiled coil</keyword>
<dbReference type="GO" id="GO:0051301">
    <property type="term" value="P:cell division"/>
    <property type="evidence" value="ECO:0007669"/>
    <property type="project" value="UniProtKB-KW"/>
</dbReference>
<evidence type="ECO:0000256" key="9">
    <source>
        <dbReference type="ARBA" id="ARBA00022776"/>
    </source>
</evidence>
<dbReference type="GO" id="GO:0042729">
    <property type="term" value="C:DASH complex"/>
    <property type="evidence" value="ECO:0007669"/>
    <property type="project" value="InterPro"/>
</dbReference>
<dbReference type="OMA" id="TRRGTMF"/>
<keyword evidence="6" id="KW-0963">Cytoplasm</keyword>
<evidence type="ECO:0000256" key="14">
    <source>
        <dbReference type="ARBA" id="ARBA00023242"/>
    </source>
</evidence>
<evidence type="ECO:0000256" key="13">
    <source>
        <dbReference type="ARBA" id="ARBA00023212"/>
    </source>
</evidence>
<evidence type="ECO:0000256" key="10">
    <source>
        <dbReference type="ARBA" id="ARBA00022829"/>
    </source>
</evidence>
<evidence type="ECO:0000256" key="6">
    <source>
        <dbReference type="ARBA" id="ARBA00022490"/>
    </source>
</evidence>
<reference evidence="20 21" key="1">
    <citation type="journal article" date="2013" name="PLoS Genet.">
        <title>The genome and development-dependent transcriptomes of Pyronema confluens: a window into fungal evolution.</title>
        <authorList>
            <person name="Traeger S."/>
            <person name="Altegoer F."/>
            <person name="Freitag M."/>
            <person name="Gabaldon T."/>
            <person name="Kempken F."/>
            <person name="Kumar A."/>
            <person name="Marcet-Houben M."/>
            <person name="Poggeler S."/>
            <person name="Stajich J.E."/>
            <person name="Nowrousian M."/>
        </authorList>
    </citation>
    <scope>NUCLEOTIDE SEQUENCE [LARGE SCALE GENOMIC DNA]</scope>
    <source>
        <strain evidence="21">CBS 100304</strain>
        <tissue evidence="20">Vegetative mycelium</tissue>
    </source>
</reference>
<dbReference type="STRING" id="1076935.U4L9B5"/>
<evidence type="ECO:0000256" key="2">
    <source>
        <dbReference type="ARBA" id="ARBA00004186"/>
    </source>
</evidence>
<sequence length="231" mass="26360">MDTRLGEYLKRTKVSAREITKPSFRPQGIFTNAILKSRDVLLLIRDVDVHEKALFRVPEPDDVPKPMIREKTRRSMAPRRNTAVYSVLGGNMIEQLRQGGAGGLGGGIGGSRTDEVDVELLLRGAEKLVNVYHIPGTTRRIDIARDRYEQLMESIKLHEDLVEAQGSHLKLLTKEFDDMEDEKEKPNEDMVTEQMLIEEEEAINQLEMKKRELQAKIEAIDQKMSSIYRGT</sequence>
<keyword evidence="15" id="KW-0131">Cell cycle</keyword>
<name>U4L9B5_PYROM</name>
<organism evidence="20 21">
    <name type="scientific">Pyronema omphalodes (strain CBS 100304)</name>
    <name type="common">Pyronema confluens</name>
    <dbReference type="NCBI Taxonomy" id="1076935"/>
    <lineage>
        <taxon>Eukaryota</taxon>
        <taxon>Fungi</taxon>
        <taxon>Dikarya</taxon>
        <taxon>Ascomycota</taxon>
        <taxon>Pezizomycotina</taxon>
        <taxon>Pezizomycetes</taxon>
        <taxon>Pezizales</taxon>
        <taxon>Pyronemataceae</taxon>
        <taxon>Pyronema</taxon>
    </lineage>
</organism>
<evidence type="ECO:0000256" key="8">
    <source>
        <dbReference type="ARBA" id="ARBA00022701"/>
    </source>
</evidence>
<dbReference type="Proteomes" id="UP000018144">
    <property type="component" value="Unassembled WGS sequence"/>
</dbReference>
<evidence type="ECO:0000256" key="4">
    <source>
        <dbReference type="ARBA" id="ARBA00008491"/>
    </source>
</evidence>
<dbReference type="AlphaFoldDB" id="U4L9B5"/>
<dbReference type="EMBL" id="HF936206">
    <property type="protein sequence ID" value="CCX15587.1"/>
    <property type="molecule type" value="Genomic_DNA"/>
</dbReference>
<keyword evidence="5" id="KW-0158">Chromosome</keyword>
<dbReference type="Pfam" id="PF08657">
    <property type="entry name" value="DASH_Spc34"/>
    <property type="match status" value="2"/>
</dbReference>